<keyword evidence="4" id="KW-1185">Reference proteome</keyword>
<dbReference type="Pfam" id="PF00561">
    <property type="entry name" value="Abhydrolase_1"/>
    <property type="match status" value="1"/>
</dbReference>
<gene>
    <name evidence="3" type="ORF">L9S41_06255</name>
</gene>
<organism evidence="3 4">
    <name type="scientific">Geoalkalibacter halelectricus</name>
    <dbReference type="NCBI Taxonomy" id="2847045"/>
    <lineage>
        <taxon>Bacteria</taxon>
        <taxon>Pseudomonadati</taxon>
        <taxon>Thermodesulfobacteriota</taxon>
        <taxon>Desulfuromonadia</taxon>
        <taxon>Desulfuromonadales</taxon>
        <taxon>Geoalkalibacteraceae</taxon>
        <taxon>Geoalkalibacter</taxon>
    </lineage>
</organism>
<reference evidence="3" key="1">
    <citation type="journal article" date="2022" name="Environ. Microbiol.">
        <title>Geoalkalibacter halelectricus SAP #1 sp. nov. possessing extracellular electron transfer and mineral#reducing capabilities from a haloalkaline environment.</title>
        <authorList>
            <person name="Yadav S."/>
            <person name="Singh R."/>
            <person name="Sundharam S.S."/>
            <person name="Chaudhary S."/>
            <person name="Krishnamurthi S."/>
            <person name="Patil S.A."/>
        </authorList>
    </citation>
    <scope>NUCLEOTIDE SEQUENCE</scope>
    <source>
        <strain evidence="3">SAP-1</strain>
    </source>
</reference>
<dbReference type="PANTHER" id="PTHR43798:SF31">
    <property type="entry name" value="AB HYDROLASE SUPERFAMILY PROTEIN YCLE"/>
    <property type="match status" value="1"/>
</dbReference>
<sequence length="267" mass="29010">MNTLTLADGRALAYRETGHGRPLLLLHGWSLSSAAFSELLTELGREFRVIAPDLRGHGFSAAAQGCGLDDFAADLHALITAMDLDRLALGGWSLGGQVALRLAQALPERIERLLLIATTPRFVSAEDWPHGLPVGQVRSLGRNLQRAFEKTLGEFFNLLFGADEISSDRYRQILGFAVRAGRLPHPDTALGALDTLRDVDLRGELTAIGCPTLVLHGREDRIIPPGAGRFVAQAIAGARWCEMPGVGHAPFFSRPAQTLDLFREFLS</sequence>
<proteinExistence type="predicted"/>
<dbReference type="InterPro" id="IPR000639">
    <property type="entry name" value="Epox_hydrolase-like"/>
</dbReference>
<dbReference type="Gene3D" id="3.40.50.1820">
    <property type="entry name" value="alpha/beta hydrolase"/>
    <property type="match status" value="1"/>
</dbReference>
<evidence type="ECO:0000259" key="2">
    <source>
        <dbReference type="Pfam" id="PF00561"/>
    </source>
</evidence>
<evidence type="ECO:0000313" key="3">
    <source>
        <dbReference type="EMBL" id="UWZ80993.1"/>
    </source>
</evidence>
<dbReference type="GO" id="GO:0016787">
    <property type="term" value="F:hydrolase activity"/>
    <property type="evidence" value="ECO:0007669"/>
    <property type="project" value="UniProtKB-KW"/>
</dbReference>
<dbReference type="SUPFAM" id="SSF53474">
    <property type="entry name" value="alpha/beta-Hydrolases"/>
    <property type="match status" value="1"/>
</dbReference>
<evidence type="ECO:0000256" key="1">
    <source>
        <dbReference type="ARBA" id="ARBA00022801"/>
    </source>
</evidence>
<dbReference type="Proteomes" id="UP001060414">
    <property type="component" value="Chromosome"/>
</dbReference>
<dbReference type="EMBL" id="CP092109">
    <property type="protein sequence ID" value="UWZ80993.1"/>
    <property type="molecule type" value="Genomic_DNA"/>
</dbReference>
<dbReference type="RefSeq" id="WP_260749361.1">
    <property type="nucleotide sequence ID" value="NZ_CP092109.1"/>
</dbReference>
<evidence type="ECO:0000313" key="4">
    <source>
        <dbReference type="Proteomes" id="UP001060414"/>
    </source>
</evidence>
<dbReference type="InterPro" id="IPR050266">
    <property type="entry name" value="AB_hydrolase_sf"/>
</dbReference>
<feature type="domain" description="AB hydrolase-1" evidence="2">
    <location>
        <begin position="22"/>
        <end position="255"/>
    </location>
</feature>
<accession>A0ABY5ZQV2</accession>
<dbReference type="PANTHER" id="PTHR43798">
    <property type="entry name" value="MONOACYLGLYCEROL LIPASE"/>
    <property type="match status" value="1"/>
</dbReference>
<protein>
    <submittedName>
        <fullName evidence="3">Alpha/beta fold hydrolase</fullName>
    </submittedName>
</protein>
<dbReference type="PRINTS" id="PR00412">
    <property type="entry name" value="EPOXHYDRLASE"/>
</dbReference>
<keyword evidence="1 3" id="KW-0378">Hydrolase</keyword>
<dbReference type="PRINTS" id="PR00111">
    <property type="entry name" value="ABHYDROLASE"/>
</dbReference>
<name>A0ABY5ZQV2_9BACT</name>
<dbReference type="InterPro" id="IPR000073">
    <property type="entry name" value="AB_hydrolase_1"/>
</dbReference>
<dbReference type="InterPro" id="IPR029058">
    <property type="entry name" value="AB_hydrolase_fold"/>
</dbReference>